<dbReference type="GO" id="GO:0005763">
    <property type="term" value="C:mitochondrial small ribosomal subunit"/>
    <property type="evidence" value="ECO:0007669"/>
    <property type="project" value="TreeGrafter"/>
</dbReference>
<comment type="similarity">
    <text evidence="1">Belongs to the bacterial ribosomal protein bS18 family.</text>
</comment>
<evidence type="ECO:0000313" key="6">
    <source>
        <dbReference type="EMBL" id="RPB29579.1"/>
    </source>
</evidence>
<dbReference type="Pfam" id="PF01084">
    <property type="entry name" value="Ribosomal_S18"/>
    <property type="match status" value="1"/>
</dbReference>
<dbReference type="GO" id="GO:0070181">
    <property type="term" value="F:small ribosomal subunit rRNA binding"/>
    <property type="evidence" value="ECO:0007669"/>
    <property type="project" value="TreeGrafter"/>
</dbReference>
<protein>
    <recommendedName>
        <fullName evidence="4">Small ribosomal subunit protein bS18m</fullName>
    </recommendedName>
</protein>
<dbReference type="EMBL" id="ML121527">
    <property type="protein sequence ID" value="RPB29579.1"/>
    <property type="molecule type" value="Genomic_DNA"/>
</dbReference>
<keyword evidence="2 6" id="KW-0689">Ribosomal protein</keyword>
<dbReference type="InParanoid" id="A0A3N4M7J6"/>
<dbReference type="OrthoDB" id="21463at2759"/>
<organism evidence="6 7">
    <name type="scientific">Terfezia boudieri ATCC MYA-4762</name>
    <dbReference type="NCBI Taxonomy" id="1051890"/>
    <lineage>
        <taxon>Eukaryota</taxon>
        <taxon>Fungi</taxon>
        <taxon>Dikarya</taxon>
        <taxon>Ascomycota</taxon>
        <taxon>Pezizomycotina</taxon>
        <taxon>Pezizomycetes</taxon>
        <taxon>Pezizales</taxon>
        <taxon>Pezizaceae</taxon>
        <taxon>Terfezia</taxon>
    </lineage>
</organism>
<evidence type="ECO:0000256" key="1">
    <source>
        <dbReference type="ARBA" id="ARBA00005589"/>
    </source>
</evidence>
<keyword evidence="3" id="KW-0687">Ribonucleoprotein</keyword>
<dbReference type="SUPFAM" id="SSF46911">
    <property type="entry name" value="Ribosomal protein S18"/>
    <property type="match status" value="1"/>
</dbReference>
<dbReference type="AlphaFoldDB" id="A0A3N4M7J6"/>
<evidence type="ECO:0000256" key="2">
    <source>
        <dbReference type="ARBA" id="ARBA00022980"/>
    </source>
</evidence>
<dbReference type="FunFam" id="4.10.640.10:FF:000013">
    <property type="entry name" value="37S ribosomal protein S18"/>
    <property type="match status" value="1"/>
</dbReference>
<accession>A0A3N4M7J6</accession>
<dbReference type="STRING" id="1051890.A0A3N4M7J6"/>
<dbReference type="Proteomes" id="UP000267821">
    <property type="component" value="Unassembled WGS sequence"/>
</dbReference>
<dbReference type="Gene3D" id="4.10.640.10">
    <property type="entry name" value="Ribosomal protein S18"/>
    <property type="match status" value="1"/>
</dbReference>
<sequence length="246" mass="28159">MSAVLQETLVKYAVVGSNTPPSPPGQQQQQAYYDQQSYSQQAPYSQQPYPQQSPYNQPSYPPQQPSYAPQQPSYAQQPPPPAYLAQTYSNQNFSPTPRPSNPTSNLRTGSNTTPLTDGDIEDLYRSQRRFRHGEIYTPKDLSFESFRKARRRRAPFKDAFDTLAMNPLKEYKNFNLLSEYTTEMGRIKHRSETGLRGVNQRKIAKAIRRAVGIGLLPSTHKHPELLKQMEENFYSNYKLGMKGGFR</sequence>
<dbReference type="InterPro" id="IPR001648">
    <property type="entry name" value="Ribosomal_bS18"/>
</dbReference>
<keyword evidence="7" id="KW-1185">Reference proteome</keyword>
<feature type="region of interest" description="Disordered" evidence="5">
    <location>
        <begin position="15"/>
        <end position="121"/>
    </location>
</feature>
<evidence type="ECO:0000313" key="7">
    <source>
        <dbReference type="Proteomes" id="UP000267821"/>
    </source>
</evidence>
<evidence type="ECO:0000256" key="3">
    <source>
        <dbReference type="ARBA" id="ARBA00023274"/>
    </source>
</evidence>
<dbReference type="GO" id="GO:0003735">
    <property type="term" value="F:structural constituent of ribosome"/>
    <property type="evidence" value="ECO:0007669"/>
    <property type="project" value="InterPro"/>
</dbReference>
<gene>
    <name evidence="6" type="ORF">L211DRAFT_775509</name>
</gene>
<reference evidence="6 7" key="1">
    <citation type="journal article" date="2018" name="Nat. Ecol. Evol.">
        <title>Pezizomycetes genomes reveal the molecular basis of ectomycorrhizal truffle lifestyle.</title>
        <authorList>
            <person name="Murat C."/>
            <person name="Payen T."/>
            <person name="Noel B."/>
            <person name="Kuo A."/>
            <person name="Morin E."/>
            <person name="Chen J."/>
            <person name="Kohler A."/>
            <person name="Krizsan K."/>
            <person name="Balestrini R."/>
            <person name="Da Silva C."/>
            <person name="Montanini B."/>
            <person name="Hainaut M."/>
            <person name="Levati E."/>
            <person name="Barry K.W."/>
            <person name="Belfiori B."/>
            <person name="Cichocki N."/>
            <person name="Clum A."/>
            <person name="Dockter R.B."/>
            <person name="Fauchery L."/>
            <person name="Guy J."/>
            <person name="Iotti M."/>
            <person name="Le Tacon F."/>
            <person name="Lindquist E.A."/>
            <person name="Lipzen A."/>
            <person name="Malagnac F."/>
            <person name="Mello A."/>
            <person name="Molinier V."/>
            <person name="Miyauchi S."/>
            <person name="Poulain J."/>
            <person name="Riccioni C."/>
            <person name="Rubini A."/>
            <person name="Sitrit Y."/>
            <person name="Splivallo R."/>
            <person name="Traeger S."/>
            <person name="Wang M."/>
            <person name="Zifcakova L."/>
            <person name="Wipf D."/>
            <person name="Zambonelli A."/>
            <person name="Paolocci F."/>
            <person name="Nowrousian M."/>
            <person name="Ottonello S."/>
            <person name="Baldrian P."/>
            <person name="Spatafora J.W."/>
            <person name="Henrissat B."/>
            <person name="Nagy L.G."/>
            <person name="Aury J.M."/>
            <person name="Wincker P."/>
            <person name="Grigoriev I.V."/>
            <person name="Bonfante P."/>
            <person name="Martin F.M."/>
        </authorList>
    </citation>
    <scope>NUCLEOTIDE SEQUENCE [LARGE SCALE GENOMIC DNA]</scope>
    <source>
        <strain evidence="6 7">ATCC MYA-4762</strain>
    </source>
</reference>
<dbReference type="PANTHER" id="PTHR13479">
    <property type="entry name" value="30S RIBOSOMAL PROTEIN S18"/>
    <property type="match status" value="1"/>
</dbReference>
<evidence type="ECO:0000256" key="4">
    <source>
        <dbReference type="ARBA" id="ARBA00035264"/>
    </source>
</evidence>
<evidence type="ECO:0000256" key="5">
    <source>
        <dbReference type="SAM" id="MobiDB-lite"/>
    </source>
</evidence>
<feature type="compositionally biased region" description="Polar residues" evidence="5">
    <location>
        <begin position="106"/>
        <end position="115"/>
    </location>
</feature>
<dbReference type="PANTHER" id="PTHR13479:SF40">
    <property type="entry name" value="SMALL RIBOSOMAL SUBUNIT PROTEIN BS18M"/>
    <property type="match status" value="1"/>
</dbReference>
<feature type="compositionally biased region" description="Low complexity" evidence="5">
    <location>
        <begin position="25"/>
        <end position="58"/>
    </location>
</feature>
<name>A0A3N4M7J6_9PEZI</name>
<feature type="compositionally biased region" description="Low complexity" evidence="5">
    <location>
        <begin position="65"/>
        <end position="76"/>
    </location>
</feature>
<dbReference type="GO" id="GO:0032543">
    <property type="term" value="P:mitochondrial translation"/>
    <property type="evidence" value="ECO:0007669"/>
    <property type="project" value="TreeGrafter"/>
</dbReference>
<proteinExistence type="inferred from homology"/>
<dbReference type="InterPro" id="IPR036870">
    <property type="entry name" value="Ribosomal_bS18_sf"/>
</dbReference>